<dbReference type="Proteomes" id="UP000078116">
    <property type="component" value="Unassembled WGS sequence"/>
</dbReference>
<dbReference type="EMBL" id="LXKA01000055">
    <property type="protein sequence ID" value="OAJ65169.1"/>
    <property type="molecule type" value="Genomic_DNA"/>
</dbReference>
<organism evidence="1 2">
    <name type="scientific">Paraburkholderia ginsengiterrae</name>
    <dbReference type="NCBI Taxonomy" id="1462993"/>
    <lineage>
        <taxon>Bacteria</taxon>
        <taxon>Pseudomonadati</taxon>
        <taxon>Pseudomonadota</taxon>
        <taxon>Betaproteobacteria</taxon>
        <taxon>Burkholderiales</taxon>
        <taxon>Burkholderiaceae</taxon>
        <taxon>Paraburkholderia</taxon>
    </lineage>
</organism>
<dbReference type="OrthoDB" id="8613300at2"/>
<dbReference type="Gene3D" id="2.40.128.130">
    <property type="entry name" value="Autotransporter beta-domain"/>
    <property type="match status" value="1"/>
</dbReference>
<accession>A0A1A9NFZ6</accession>
<dbReference type="InterPro" id="IPR036709">
    <property type="entry name" value="Autotransporte_beta_dom_sf"/>
</dbReference>
<reference evidence="1 2" key="1">
    <citation type="submission" date="2016-04" db="EMBL/GenBank/DDBJ databases">
        <title>Reclassification of Paraburkholderia panaciterrae (Farh et al. 2015) Dobritsa &amp; Samadpour 2016 as a later homotypic synonym of Paraburkholderia ginsengiterrae (Farh et al. 2015) Dobritsa &amp; Samadpour 2016.</title>
        <authorList>
            <person name="Dobritsa A.P."/>
            <person name="Kutumbaka K."/>
            <person name="Samadpour M."/>
        </authorList>
    </citation>
    <scope>NUCLEOTIDE SEQUENCE [LARGE SCALE GENOMIC DNA]</scope>
    <source>
        <strain evidence="1 2">DCY85</strain>
    </source>
</reference>
<protein>
    <submittedName>
        <fullName evidence="1">Transporter</fullName>
    </submittedName>
</protein>
<gene>
    <name evidence="1" type="ORF">A6V37_15945</name>
</gene>
<dbReference type="GO" id="GO:0019867">
    <property type="term" value="C:outer membrane"/>
    <property type="evidence" value="ECO:0007669"/>
    <property type="project" value="InterPro"/>
</dbReference>
<dbReference type="RefSeq" id="WP_064285794.1">
    <property type="nucleotide sequence ID" value="NZ_LXKA01000055.1"/>
</dbReference>
<evidence type="ECO:0000313" key="2">
    <source>
        <dbReference type="Proteomes" id="UP000078116"/>
    </source>
</evidence>
<name>A0A1A9NFZ6_9BURK</name>
<dbReference type="NCBIfam" id="TIGR01414">
    <property type="entry name" value="autotrans_barl"/>
    <property type="match status" value="1"/>
</dbReference>
<dbReference type="InterPro" id="IPR006315">
    <property type="entry name" value="OM_autotransptr_brl_dom"/>
</dbReference>
<proteinExistence type="predicted"/>
<sequence>MLRSFGSDDKTTFGGVTSIGTNIGQTAGQIGAGVVAKLSKQGSAFATVSYVTNLGGEHQRTVTGDAGVRWAW</sequence>
<dbReference type="AlphaFoldDB" id="A0A1A9NFZ6"/>
<dbReference type="STRING" id="1462993.A6V36_17510"/>
<comment type="caution">
    <text evidence="1">The sequence shown here is derived from an EMBL/GenBank/DDBJ whole genome shotgun (WGS) entry which is preliminary data.</text>
</comment>
<evidence type="ECO:0000313" key="1">
    <source>
        <dbReference type="EMBL" id="OAJ65169.1"/>
    </source>
</evidence>
<dbReference type="SUPFAM" id="SSF103515">
    <property type="entry name" value="Autotransporter"/>
    <property type="match status" value="1"/>
</dbReference>